<keyword evidence="3" id="KW-1185">Reference proteome</keyword>
<feature type="compositionally biased region" description="Basic and acidic residues" evidence="1">
    <location>
        <begin position="23"/>
        <end position="37"/>
    </location>
</feature>
<protein>
    <submittedName>
        <fullName evidence="2">Uncharacterized protein</fullName>
    </submittedName>
</protein>
<dbReference type="AlphaFoldDB" id="W2SJD7"/>
<gene>
    <name evidence="2" type="ORF">NECAME_01101</name>
</gene>
<name>W2SJD7_NECAM</name>
<dbReference type="KEGG" id="nai:NECAME_01101"/>
<reference evidence="3" key="1">
    <citation type="journal article" date="2014" name="Nat. Genet.">
        <title>Genome of the human hookworm Necator americanus.</title>
        <authorList>
            <person name="Tang Y.T."/>
            <person name="Gao X."/>
            <person name="Rosa B.A."/>
            <person name="Abubucker S."/>
            <person name="Hallsworth-Pepin K."/>
            <person name="Martin J."/>
            <person name="Tyagi R."/>
            <person name="Heizer E."/>
            <person name="Zhang X."/>
            <person name="Bhonagiri-Palsikar V."/>
            <person name="Minx P."/>
            <person name="Warren W.C."/>
            <person name="Wang Q."/>
            <person name="Zhan B."/>
            <person name="Hotez P.J."/>
            <person name="Sternberg P.W."/>
            <person name="Dougall A."/>
            <person name="Gaze S.T."/>
            <person name="Mulvenna J."/>
            <person name="Sotillo J."/>
            <person name="Ranganathan S."/>
            <person name="Rabelo E.M."/>
            <person name="Wilson R.K."/>
            <person name="Felgner P.L."/>
            <person name="Bethony J."/>
            <person name="Hawdon J.M."/>
            <person name="Gasser R.B."/>
            <person name="Loukas A."/>
            <person name="Mitreva M."/>
        </authorList>
    </citation>
    <scope>NUCLEOTIDE SEQUENCE [LARGE SCALE GENOMIC DNA]</scope>
</reference>
<feature type="region of interest" description="Disordered" evidence="1">
    <location>
        <begin position="18"/>
        <end position="37"/>
    </location>
</feature>
<evidence type="ECO:0000256" key="1">
    <source>
        <dbReference type="SAM" id="MobiDB-lite"/>
    </source>
</evidence>
<organism evidence="2 3">
    <name type="scientific">Necator americanus</name>
    <name type="common">Human hookworm</name>
    <dbReference type="NCBI Taxonomy" id="51031"/>
    <lineage>
        <taxon>Eukaryota</taxon>
        <taxon>Metazoa</taxon>
        <taxon>Ecdysozoa</taxon>
        <taxon>Nematoda</taxon>
        <taxon>Chromadorea</taxon>
        <taxon>Rhabditida</taxon>
        <taxon>Rhabditina</taxon>
        <taxon>Rhabditomorpha</taxon>
        <taxon>Strongyloidea</taxon>
        <taxon>Ancylostomatidae</taxon>
        <taxon>Bunostominae</taxon>
        <taxon>Necator</taxon>
    </lineage>
</organism>
<sequence>MQITTVQAQNKQMINEVTFDETNTTHHEEHTKFHKKEEYRITAKSEKKNRKITRKCSSRTPYGAGEVTNCNELHPPFPTLFIEKNHHDAIFA</sequence>
<dbReference type="EMBL" id="KI669176">
    <property type="protein sequence ID" value="ETN68991.1"/>
    <property type="molecule type" value="Genomic_DNA"/>
</dbReference>
<proteinExistence type="predicted"/>
<evidence type="ECO:0000313" key="2">
    <source>
        <dbReference type="EMBL" id="ETN68991.1"/>
    </source>
</evidence>
<evidence type="ECO:0000313" key="3">
    <source>
        <dbReference type="Proteomes" id="UP000053676"/>
    </source>
</evidence>
<dbReference type="Proteomes" id="UP000053676">
    <property type="component" value="Unassembled WGS sequence"/>
</dbReference>
<accession>W2SJD7</accession>